<dbReference type="GO" id="GO:0008250">
    <property type="term" value="C:oligosaccharyltransferase complex"/>
    <property type="evidence" value="ECO:0007669"/>
    <property type="project" value="UniProtKB-UniRule"/>
</dbReference>
<keyword evidence="5 6" id="KW-0472">Membrane</keyword>
<comment type="similarity">
    <text evidence="2 6">Belongs to the OST5 family.</text>
</comment>
<comment type="caution">
    <text evidence="7">The sequence shown here is derived from an EMBL/GenBank/DDBJ whole genome shotgun (WGS) entry which is preliminary data.</text>
</comment>
<evidence type="ECO:0000256" key="1">
    <source>
        <dbReference type="ARBA" id="ARBA00004141"/>
    </source>
</evidence>
<evidence type="ECO:0000256" key="5">
    <source>
        <dbReference type="ARBA" id="ARBA00023136"/>
    </source>
</evidence>
<protein>
    <recommendedName>
        <fullName evidence="6">Dolichyl-diphosphooligosaccharide-protein glycosyltransferase subunit OST5</fullName>
    </recommendedName>
</protein>
<feature type="transmembrane region" description="Helical" evidence="6">
    <location>
        <begin position="31"/>
        <end position="50"/>
    </location>
</feature>
<proteinExistence type="inferred from homology"/>
<evidence type="ECO:0000313" key="7">
    <source>
        <dbReference type="EMBL" id="KAK0530600.1"/>
    </source>
</evidence>
<organism evidence="7 8">
    <name type="scientific">Tilletia horrida</name>
    <dbReference type="NCBI Taxonomy" id="155126"/>
    <lineage>
        <taxon>Eukaryota</taxon>
        <taxon>Fungi</taxon>
        <taxon>Dikarya</taxon>
        <taxon>Basidiomycota</taxon>
        <taxon>Ustilaginomycotina</taxon>
        <taxon>Exobasidiomycetes</taxon>
        <taxon>Tilletiales</taxon>
        <taxon>Tilletiaceae</taxon>
        <taxon>Tilletia</taxon>
    </lineage>
</organism>
<feature type="transmembrane region" description="Helical" evidence="6">
    <location>
        <begin position="62"/>
        <end position="80"/>
    </location>
</feature>
<comment type="subunit">
    <text evidence="6">Component of the oligosaccharyltransferase (OST) complex.</text>
</comment>
<comment type="subcellular location">
    <subcellularLocation>
        <location evidence="1 6">Membrane</location>
        <topology evidence="1 6">Multi-pass membrane protein</topology>
    </subcellularLocation>
</comment>
<comment type="function">
    <text evidence="6">Subunit of the oligosaccharyl transferase (OST) complex that catalyzes the initial transfer of a defined glycan (Glc(3)Man(9)GlcNAc(2) in eukaryotes) from the lipid carrier dolichol-pyrophosphate to an asparagine residue within an Asn-X-Ser/Thr consensus motif in nascent polypeptide chains, the first step in protein N-glycosylation. N-glycosylation occurs cotranslationally and the complex associates with the Sec61 complex at the channel-forming translocon complex that mediates protein translocation across the endoplasmic reticulum (ER). All subunits are required for a maximal enzyme activity.</text>
</comment>
<dbReference type="EMBL" id="JAPDMQ010000210">
    <property type="protein sequence ID" value="KAK0530600.1"/>
    <property type="molecule type" value="Genomic_DNA"/>
</dbReference>
<keyword evidence="3 6" id="KW-0812">Transmembrane</keyword>
<name>A0AAN6JQT5_9BASI</name>
<dbReference type="Pfam" id="PF05251">
    <property type="entry name" value="Ost5"/>
    <property type="match status" value="1"/>
</dbReference>
<dbReference type="Proteomes" id="UP001176521">
    <property type="component" value="Unassembled WGS sequence"/>
</dbReference>
<evidence type="ECO:0000256" key="3">
    <source>
        <dbReference type="ARBA" id="ARBA00022692"/>
    </source>
</evidence>
<dbReference type="AlphaFoldDB" id="A0AAN6JQT5"/>
<evidence type="ECO:0000313" key="8">
    <source>
        <dbReference type="Proteomes" id="UP001176521"/>
    </source>
</evidence>
<reference evidence="7" key="1">
    <citation type="journal article" date="2023" name="PhytoFront">
        <title>Draft Genome Resources of Seven Strains of Tilletia horrida, Causal Agent of Kernel Smut of Rice.</title>
        <authorList>
            <person name="Khanal S."/>
            <person name="Antony Babu S."/>
            <person name="Zhou X.G."/>
        </authorList>
    </citation>
    <scope>NUCLEOTIDE SEQUENCE</scope>
    <source>
        <strain evidence="7">TX3</strain>
    </source>
</reference>
<keyword evidence="8" id="KW-1185">Reference proteome</keyword>
<dbReference type="GO" id="GO:0006487">
    <property type="term" value="P:protein N-linked glycosylation"/>
    <property type="evidence" value="ECO:0007669"/>
    <property type="project" value="UniProtKB-UniRule"/>
</dbReference>
<evidence type="ECO:0000256" key="6">
    <source>
        <dbReference type="RuleBase" id="RU367008"/>
    </source>
</evidence>
<evidence type="ECO:0000256" key="4">
    <source>
        <dbReference type="ARBA" id="ARBA00022989"/>
    </source>
</evidence>
<keyword evidence="4 6" id="KW-1133">Transmembrane helix</keyword>
<accession>A0AAN6JQT5</accession>
<gene>
    <name evidence="7" type="ORF">OC842_003872</name>
</gene>
<sequence>MSKHILNSYDHSFVLHQISEAFKPTVPLSSLPYLAFALLGLTFGLTFYYTTLPKQRYTAAEFLTAVVASLSAGFGTVFLFNSVGVQC</sequence>
<dbReference type="InterPro" id="IPR007915">
    <property type="entry name" value="TMEM258/Ost5"/>
</dbReference>
<evidence type="ECO:0000256" key="2">
    <source>
        <dbReference type="ARBA" id="ARBA00009825"/>
    </source>
</evidence>